<feature type="domain" description="Pachytene checkpoint protein 2 C-terminal" evidence="5">
    <location>
        <begin position="18"/>
        <end position="66"/>
    </location>
</feature>
<evidence type="ECO:0000259" key="5">
    <source>
        <dbReference type="Pfam" id="PF23242"/>
    </source>
</evidence>
<dbReference type="Proteomes" id="UP000886595">
    <property type="component" value="Unassembled WGS sequence"/>
</dbReference>
<dbReference type="AlphaFoldDB" id="A0A8X7U4Z4"/>
<comment type="subcellular location">
    <subcellularLocation>
        <location evidence="3">Nucleus</location>
    </subcellularLocation>
</comment>
<evidence type="ECO:0000256" key="4">
    <source>
        <dbReference type="SAM" id="MobiDB-lite"/>
    </source>
</evidence>
<dbReference type="PANTHER" id="PTHR45991">
    <property type="entry name" value="PACHYTENE CHECKPOINT PROTEIN 2"/>
    <property type="match status" value="1"/>
</dbReference>
<dbReference type="GO" id="GO:0051598">
    <property type="term" value="P:meiotic recombination checkpoint signaling"/>
    <property type="evidence" value="ECO:0007669"/>
    <property type="project" value="TreeGrafter"/>
</dbReference>
<keyword evidence="3" id="KW-0469">Meiosis</keyword>
<reference evidence="6 7" key="1">
    <citation type="submission" date="2020-02" db="EMBL/GenBank/DDBJ databases">
        <authorList>
            <person name="Ma Q."/>
            <person name="Huang Y."/>
            <person name="Song X."/>
            <person name="Pei D."/>
        </authorList>
    </citation>
    <scope>NUCLEOTIDE SEQUENCE [LARGE SCALE GENOMIC DNA]</scope>
    <source>
        <strain evidence="6">Sxm20200214</strain>
        <tissue evidence="6">Leaf</tissue>
    </source>
</reference>
<comment type="function">
    <text evidence="3">Plays a key role in chromosome recombination during meiosis.</text>
</comment>
<gene>
    <name evidence="6" type="ORF">Bca52824_070335</name>
</gene>
<dbReference type="OrthoDB" id="10042665at2759"/>
<keyword evidence="3" id="KW-0539">Nucleus</keyword>
<keyword evidence="7" id="KW-1185">Reference proteome</keyword>
<feature type="region of interest" description="Disordered" evidence="4">
    <location>
        <begin position="1"/>
        <end position="28"/>
    </location>
</feature>
<dbReference type="EMBL" id="JAAMPC010000014">
    <property type="protein sequence ID" value="KAG2263256.1"/>
    <property type="molecule type" value="Genomic_DNA"/>
</dbReference>
<comment type="similarity">
    <text evidence="3">Belongs to the AAA ATPase family. PCH2 subfamily.</text>
</comment>
<sequence>MGDEVESLAAARKAALSGSEPSDSIRGLSGRSLRKLPFLAHAALADPHSHDPRKFLCTMMETAERERSERPD</sequence>
<dbReference type="InterPro" id="IPR044539">
    <property type="entry name" value="Pch2-like"/>
</dbReference>
<accession>A0A8X7U4Z4</accession>
<dbReference type="PANTHER" id="PTHR45991:SF1">
    <property type="entry name" value="PACHYTENE CHECKPOINT PROTEIN 2 HOMOLOG"/>
    <property type="match status" value="1"/>
</dbReference>
<evidence type="ECO:0000256" key="2">
    <source>
        <dbReference type="ARBA" id="ARBA00022840"/>
    </source>
</evidence>
<organism evidence="6 7">
    <name type="scientific">Brassica carinata</name>
    <name type="common">Ethiopian mustard</name>
    <name type="synonym">Abyssinian cabbage</name>
    <dbReference type="NCBI Taxonomy" id="52824"/>
    <lineage>
        <taxon>Eukaryota</taxon>
        <taxon>Viridiplantae</taxon>
        <taxon>Streptophyta</taxon>
        <taxon>Embryophyta</taxon>
        <taxon>Tracheophyta</taxon>
        <taxon>Spermatophyta</taxon>
        <taxon>Magnoliopsida</taxon>
        <taxon>eudicotyledons</taxon>
        <taxon>Gunneridae</taxon>
        <taxon>Pentapetalae</taxon>
        <taxon>rosids</taxon>
        <taxon>malvids</taxon>
        <taxon>Brassicales</taxon>
        <taxon>Brassicaceae</taxon>
        <taxon>Brassiceae</taxon>
        <taxon>Brassica</taxon>
    </lineage>
</organism>
<evidence type="ECO:0000256" key="3">
    <source>
        <dbReference type="RuleBase" id="RU369050"/>
    </source>
</evidence>
<evidence type="ECO:0000256" key="1">
    <source>
        <dbReference type="ARBA" id="ARBA00022741"/>
    </source>
</evidence>
<proteinExistence type="inferred from homology"/>
<dbReference type="Pfam" id="PF23242">
    <property type="entry name" value="AAA_lid_TRIP13_C"/>
    <property type="match status" value="1"/>
</dbReference>
<evidence type="ECO:0000313" key="7">
    <source>
        <dbReference type="Proteomes" id="UP000886595"/>
    </source>
</evidence>
<protein>
    <recommendedName>
        <fullName evidence="3">Pachytene checkpoint protein 2 homolog</fullName>
    </recommendedName>
</protein>
<dbReference type="GO" id="GO:0007131">
    <property type="term" value="P:reciprocal meiotic recombination"/>
    <property type="evidence" value="ECO:0007669"/>
    <property type="project" value="UniProtKB-UniRule"/>
</dbReference>
<dbReference type="InterPro" id="IPR058249">
    <property type="entry name" value="Pch2_C"/>
</dbReference>
<name>A0A8X7U4Z4_BRACI</name>
<dbReference type="GO" id="GO:0005524">
    <property type="term" value="F:ATP binding"/>
    <property type="evidence" value="ECO:0007669"/>
    <property type="project" value="UniProtKB-KW"/>
</dbReference>
<dbReference type="GO" id="GO:0005694">
    <property type="term" value="C:chromosome"/>
    <property type="evidence" value="ECO:0007669"/>
    <property type="project" value="TreeGrafter"/>
</dbReference>
<evidence type="ECO:0000313" key="6">
    <source>
        <dbReference type="EMBL" id="KAG2263256.1"/>
    </source>
</evidence>
<keyword evidence="1" id="KW-0547">Nucleotide-binding</keyword>
<comment type="caution">
    <text evidence="6">The sequence shown here is derived from an EMBL/GenBank/DDBJ whole genome shotgun (WGS) entry which is preliminary data.</text>
</comment>
<keyword evidence="2" id="KW-0067">ATP-binding</keyword>
<dbReference type="GO" id="GO:0005634">
    <property type="term" value="C:nucleus"/>
    <property type="evidence" value="ECO:0007669"/>
    <property type="project" value="UniProtKB-SubCell"/>
</dbReference>